<dbReference type="Gene3D" id="3.40.605.10">
    <property type="entry name" value="Aldehyde Dehydrogenase, Chain A, domain 1"/>
    <property type="match status" value="1"/>
</dbReference>
<reference evidence="7 8" key="1">
    <citation type="submission" date="2021-01" db="EMBL/GenBank/DDBJ databases">
        <title>Whole genome shotgun sequence of Catellatospora bangladeshensis NBRC 107357.</title>
        <authorList>
            <person name="Komaki H."/>
            <person name="Tamura T."/>
        </authorList>
    </citation>
    <scope>NUCLEOTIDE SEQUENCE [LARGE SCALE GENOMIC DNA]</scope>
    <source>
        <strain evidence="7 8">NBRC 107357</strain>
    </source>
</reference>
<dbReference type="AlphaFoldDB" id="A0A8J3JDK5"/>
<dbReference type="PROSITE" id="PS00687">
    <property type="entry name" value="ALDEHYDE_DEHYDR_GLU"/>
    <property type="match status" value="1"/>
</dbReference>
<dbReference type="Proteomes" id="UP000601223">
    <property type="component" value="Unassembled WGS sequence"/>
</dbReference>
<gene>
    <name evidence="7" type="ORF">Cba03nite_43010</name>
</gene>
<evidence type="ECO:0000259" key="6">
    <source>
        <dbReference type="Pfam" id="PF00171"/>
    </source>
</evidence>
<dbReference type="GO" id="GO:0016620">
    <property type="term" value="F:oxidoreductase activity, acting on the aldehyde or oxo group of donors, NAD or NADP as acceptor"/>
    <property type="evidence" value="ECO:0007669"/>
    <property type="project" value="InterPro"/>
</dbReference>
<evidence type="ECO:0000256" key="4">
    <source>
        <dbReference type="RuleBase" id="RU003345"/>
    </source>
</evidence>
<dbReference type="InterPro" id="IPR016160">
    <property type="entry name" value="Ald_DH_CS_CYS"/>
</dbReference>
<evidence type="ECO:0000256" key="1">
    <source>
        <dbReference type="ARBA" id="ARBA00009986"/>
    </source>
</evidence>
<sequence length="497" mass="51740">MSPVPLSGPESGETVPGGGQVARYNPARVYELVGTVPAASPEQVDRLVQAADAAQRPWAATPAHERAALLRAAADTVEPHLPTLAELLARESGKVLADCRGEIGFALTFLRWVADRAPGVLADTEVDDTAGRLLQRRRPYGVVAAITPWNAPIILSLLKIGPALAAGNTVVVKPSPLAPLTIDRVVRLLAGALPPDLLHAVHGGTEAGAALVGHPLVRKVAFTGGDRAARHVAATAATQTTPTVLELGGNDPVLLLGDADLSPEPMRRLVMASFATSGQVCMAAKRLYLPESRREEFLDAYLDAAREVLCLGDPLADGVSMGPVVSAEAAARVNGLVENAVARGGGALPLGRVDPGTDLRAGHFVTPTLLVGVPEDAPVVTEEQFGPTVPLLLYRDESDLVARANAGELGLGASVWSADEERAFALARRLEAGFVFVNTHNRTGMSLRAPFGGVKRSGYGREYGDEGITEYTQTCVVHAPAAFRSGGAGAAANAYPA</sequence>
<feature type="region of interest" description="Disordered" evidence="5">
    <location>
        <begin position="1"/>
        <end position="20"/>
    </location>
</feature>
<feature type="domain" description="Aldehyde dehydrogenase" evidence="6">
    <location>
        <begin position="20"/>
        <end position="475"/>
    </location>
</feature>
<accession>A0A8J3JDK5</accession>
<dbReference type="InterPro" id="IPR029510">
    <property type="entry name" value="Ald_DH_CS_GLU"/>
</dbReference>
<organism evidence="7 8">
    <name type="scientific">Catellatospora bangladeshensis</name>
    <dbReference type="NCBI Taxonomy" id="310355"/>
    <lineage>
        <taxon>Bacteria</taxon>
        <taxon>Bacillati</taxon>
        <taxon>Actinomycetota</taxon>
        <taxon>Actinomycetes</taxon>
        <taxon>Micromonosporales</taxon>
        <taxon>Micromonosporaceae</taxon>
        <taxon>Catellatospora</taxon>
    </lineage>
</organism>
<keyword evidence="8" id="KW-1185">Reference proteome</keyword>
<comment type="similarity">
    <text evidence="1 4">Belongs to the aldehyde dehydrogenase family.</text>
</comment>
<keyword evidence="2 4" id="KW-0560">Oxidoreductase</keyword>
<dbReference type="Gene3D" id="3.40.309.10">
    <property type="entry name" value="Aldehyde Dehydrogenase, Chain A, domain 2"/>
    <property type="match status" value="1"/>
</dbReference>
<dbReference type="RefSeq" id="WP_239125928.1">
    <property type="nucleotide sequence ID" value="NZ_BONF01000026.1"/>
</dbReference>
<evidence type="ECO:0000256" key="3">
    <source>
        <dbReference type="PROSITE-ProRule" id="PRU10007"/>
    </source>
</evidence>
<evidence type="ECO:0000313" key="8">
    <source>
        <dbReference type="Proteomes" id="UP000601223"/>
    </source>
</evidence>
<comment type="caution">
    <text evidence="7">The sequence shown here is derived from an EMBL/GenBank/DDBJ whole genome shotgun (WGS) entry which is preliminary data.</text>
</comment>
<dbReference type="InterPro" id="IPR015590">
    <property type="entry name" value="Aldehyde_DH_dom"/>
</dbReference>
<name>A0A8J3JDK5_9ACTN</name>
<evidence type="ECO:0000256" key="2">
    <source>
        <dbReference type="ARBA" id="ARBA00023002"/>
    </source>
</evidence>
<dbReference type="InterPro" id="IPR016163">
    <property type="entry name" value="Ald_DH_C"/>
</dbReference>
<proteinExistence type="inferred from homology"/>
<dbReference type="InterPro" id="IPR016161">
    <property type="entry name" value="Ald_DH/histidinol_DH"/>
</dbReference>
<dbReference type="Pfam" id="PF00171">
    <property type="entry name" value="Aldedh"/>
    <property type="match status" value="1"/>
</dbReference>
<evidence type="ECO:0000256" key="5">
    <source>
        <dbReference type="SAM" id="MobiDB-lite"/>
    </source>
</evidence>
<dbReference type="SUPFAM" id="SSF53720">
    <property type="entry name" value="ALDH-like"/>
    <property type="match status" value="1"/>
</dbReference>
<dbReference type="InterPro" id="IPR016162">
    <property type="entry name" value="Ald_DH_N"/>
</dbReference>
<dbReference type="FunFam" id="3.40.605.10:FF:000007">
    <property type="entry name" value="NAD/NADP-dependent betaine aldehyde dehydrogenase"/>
    <property type="match status" value="1"/>
</dbReference>
<evidence type="ECO:0000313" key="7">
    <source>
        <dbReference type="EMBL" id="GIF82952.1"/>
    </source>
</evidence>
<dbReference type="PROSITE" id="PS00070">
    <property type="entry name" value="ALDEHYDE_DEHYDR_CYS"/>
    <property type="match status" value="1"/>
</dbReference>
<protein>
    <submittedName>
        <fullName evidence="7">Aldehyde dehydrogenase</fullName>
    </submittedName>
</protein>
<feature type="active site" evidence="3">
    <location>
        <position position="246"/>
    </location>
</feature>
<dbReference type="EMBL" id="BONF01000026">
    <property type="protein sequence ID" value="GIF82952.1"/>
    <property type="molecule type" value="Genomic_DNA"/>
</dbReference>
<dbReference type="PANTHER" id="PTHR11699">
    <property type="entry name" value="ALDEHYDE DEHYDROGENASE-RELATED"/>
    <property type="match status" value="1"/>
</dbReference>